<proteinExistence type="predicted"/>
<sequence length="85" mass="9020">MSLNLAIKLSSLVLGGGWGEELRPRIWERGGGGVCVGVSRGGAGLVAWASYVNSNVECKINAPVSFDDDGTVVQWTKKINCDLQL</sequence>
<gene>
    <name evidence="2" type="ORF">DERP_001114</name>
</gene>
<protein>
    <submittedName>
        <fullName evidence="2">Uncharacterized protein</fullName>
    </submittedName>
</protein>
<accession>A0ABQ8JDL1</accession>
<keyword evidence="1" id="KW-0732">Signal</keyword>
<organism evidence="2 3">
    <name type="scientific">Dermatophagoides pteronyssinus</name>
    <name type="common">European house dust mite</name>
    <dbReference type="NCBI Taxonomy" id="6956"/>
    <lineage>
        <taxon>Eukaryota</taxon>
        <taxon>Metazoa</taxon>
        <taxon>Ecdysozoa</taxon>
        <taxon>Arthropoda</taxon>
        <taxon>Chelicerata</taxon>
        <taxon>Arachnida</taxon>
        <taxon>Acari</taxon>
        <taxon>Acariformes</taxon>
        <taxon>Sarcoptiformes</taxon>
        <taxon>Astigmata</taxon>
        <taxon>Psoroptidia</taxon>
        <taxon>Analgoidea</taxon>
        <taxon>Pyroglyphidae</taxon>
        <taxon>Dermatophagoidinae</taxon>
        <taxon>Dermatophagoides</taxon>
    </lineage>
</organism>
<evidence type="ECO:0000313" key="2">
    <source>
        <dbReference type="EMBL" id="KAH9420683.1"/>
    </source>
</evidence>
<dbReference type="Proteomes" id="UP000887458">
    <property type="component" value="Unassembled WGS sequence"/>
</dbReference>
<dbReference type="EMBL" id="NJHN03000047">
    <property type="protein sequence ID" value="KAH9420683.1"/>
    <property type="molecule type" value="Genomic_DNA"/>
</dbReference>
<comment type="caution">
    <text evidence="2">The sequence shown here is derived from an EMBL/GenBank/DDBJ whole genome shotgun (WGS) entry which is preliminary data.</text>
</comment>
<feature type="signal peptide" evidence="1">
    <location>
        <begin position="1"/>
        <end position="19"/>
    </location>
</feature>
<evidence type="ECO:0000256" key="1">
    <source>
        <dbReference type="SAM" id="SignalP"/>
    </source>
</evidence>
<name>A0ABQ8JDL1_DERPT</name>
<keyword evidence="3" id="KW-1185">Reference proteome</keyword>
<feature type="chain" id="PRO_5047009393" evidence="1">
    <location>
        <begin position="20"/>
        <end position="85"/>
    </location>
</feature>
<reference evidence="2 3" key="1">
    <citation type="journal article" date="2018" name="J. Allergy Clin. Immunol.">
        <title>High-quality assembly of Dermatophagoides pteronyssinus genome and transcriptome reveals a wide range of novel allergens.</title>
        <authorList>
            <person name="Liu X.Y."/>
            <person name="Yang K.Y."/>
            <person name="Wang M.Q."/>
            <person name="Kwok J.S."/>
            <person name="Zeng X."/>
            <person name="Yang Z."/>
            <person name="Xiao X.J."/>
            <person name="Lau C.P."/>
            <person name="Li Y."/>
            <person name="Huang Z.M."/>
            <person name="Ba J.G."/>
            <person name="Yim A.K."/>
            <person name="Ouyang C.Y."/>
            <person name="Ngai S.M."/>
            <person name="Chan T.F."/>
            <person name="Leung E.L."/>
            <person name="Liu L."/>
            <person name="Liu Z.G."/>
            <person name="Tsui S.K."/>
        </authorList>
    </citation>
    <scope>NUCLEOTIDE SEQUENCE [LARGE SCALE GENOMIC DNA]</scope>
    <source>
        <strain evidence="2">Derp</strain>
    </source>
</reference>
<evidence type="ECO:0000313" key="3">
    <source>
        <dbReference type="Proteomes" id="UP000887458"/>
    </source>
</evidence>
<reference evidence="2 3" key="2">
    <citation type="journal article" date="2022" name="Mol. Biol. Evol.">
        <title>Comparative Genomics Reveals Insights into the Divergent Evolution of Astigmatic Mites and Household Pest Adaptations.</title>
        <authorList>
            <person name="Xiong Q."/>
            <person name="Wan A.T."/>
            <person name="Liu X."/>
            <person name="Fung C.S."/>
            <person name="Xiao X."/>
            <person name="Malainual N."/>
            <person name="Hou J."/>
            <person name="Wang L."/>
            <person name="Wang M."/>
            <person name="Yang K.Y."/>
            <person name="Cui Y."/>
            <person name="Leung E.L."/>
            <person name="Nong W."/>
            <person name="Shin S.K."/>
            <person name="Au S.W."/>
            <person name="Jeong K.Y."/>
            <person name="Chew F.T."/>
            <person name="Hui J.H."/>
            <person name="Leung T.F."/>
            <person name="Tungtrongchitr A."/>
            <person name="Zhong N."/>
            <person name="Liu Z."/>
            <person name="Tsui S.K."/>
        </authorList>
    </citation>
    <scope>NUCLEOTIDE SEQUENCE [LARGE SCALE GENOMIC DNA]</scope>
    <source>
        <strain evidence="2">Derp</strain>
    </source>
</reference>